<gene>
    <name evidence="1" type="ORF">RPERSI_LOCUS27875</name>
</gene>
<accession>A0ACA9S901</accession>
<sequence length="48" mass="5217">SSGSGSIAIVANDHCILCILNIDGPVDTKFARLRDRSTNQIAKNFVER</sequence>
<proteinExistence type="predicted"/>
<evidence type="ECO:0000313" key="1">
    <source>
        <dbReference type="EMBL" id="CAG8830667.1"/>
    </source>
</evidence>
<dbReference type="EMBL" id="CAJVQC010099652">
    <property type="protein sequence ID" value="CAG8830667.1"/>
    <property type="molecule type" value="Genomic_DNA"/>
</dbReference>
<keyword evidence="2" id="KW-1185">Reference proteome</keyword>
<dbReference type="Proteomes" id="UP000789920">
    <property type="component" value="Unassembled WGS sequence"/>
</dbReference>
<evidence type="ECO:0000313" key="2">
    <source>
        <dbReference type="Proteomes" id="UP000789920"/>
    </source>
</evidence>
<name>A0ACA9S901_9GLOM</name>
<protein>
    <submittedName>
        <fullName evidence="1">33324_t:CDS:1</fullName>
    </submittedName>
</protein>
<organism evidence="1 2">
    <name type="scientific">Racocetra persica</name>
    <dbReference type="NCBI Taxonomy" id="160502"/>
    <lineage>
        <taxon>Eukaryota</taxon>
        <taxon>Fungi</taxon>
        <taxon>Fungi incertae sedis</taxon>
        <taxon>Mucoromycota</taxon>
        <taxon>Glomeromycotina</taxon>
        <taxon>Glomeromycetes</taxon>
        <taxon>Diversisporales</taxon>
        <taxon>Gigasporaceae</taxon>
        <taxon>Racocetra</taxon>
    </lineage>
</organism>
<comment type="caution">
    <text evidence="1">The sequence shown here is derived from an EMBL/GenBank/DDBJ whole genome shotgun (WGS) entry which is preliminary data.</text>
</comment>
<reference evidence="1" key="1">
    <citation type="submission" date="2021-06" db="EMBL/GenBank/DDBJ databases">
        <authorList>
            <person name="Kallberg Y."/>
            <person name="Tangrot J."/>
            <person name="Rosling A."/>
        </authorList>
    </citation>
    <scope>NUCLEOTIDE SEQUENCE</scope>
    <source>
        <strain evidence="1">MA461A</strain>
    </source>
</reference>
<feature type="non-terminal residue" evidence="1">
    <location>
        <position position="1"/>
    </location>
</feature>